<sequence>MSQAIVNPDHLRQFAGNLKVFTEELQQRAGSLSSQMNQLGESWRDQQHRRFAAEFEDELRQMARFVQSAEQHIPYLLRKADQIDAYLKG</sequence>
<evidence type="ECO:0000313" key="2">
    <source>
        <dbReference type="Proteomes" id="UP000319557"/>
    </source>
</evidence>
<dbReference type="RefSeq" id="WP_145097372.1">
    <property type="nucleotide sequence ID" value="NZ_CP036261.1"/>
</dbReference>
<evidence type="ECO:0008006" key="3">
    <source>
        <dbReference type="Google" id="ProtNLM"/>
    </source>
</evidence>
<dbReference type="KEGG" id="ruv:EC9_24720"/>
<reference evidence="1 2" key="1">
    <citation type="submission" date="2019-02" db="EMBL/GenBank/DDBJ databases">
        <title>Deep-cultivation of Planctomycetes and their phenomic and genomic characterization uncovers novel biology.</title>
        <authorList>
            <person name="Wiegand S."/>
            <person name="Jogler M."/>
            <person name="Boedeker C."/>
            <person name="Pinto D."/>
            <person name="Vollmers J."/>
            <person name="Rivas-Marin E."/>
            <person name="Kohn T."/>
            <person name="Peeters S.H."/>
            <person name="Heuer A."/>
            <person name="Rast P."/>
            <person name="Oberbeckmann S."/>
            <person name="Bunk B."/>
            <person name="Jeske O."/>
            <person name="Meyerdierks A."/>
            <person name="Storesund J.E."/>
            <person name="Kallscheuer N."/>
            <person name="Luecker S."/>
            <person name="Lage O.M."/>
            <person name="Pohl T."/>
            <person name="Merkel B.J."/>
            <person name="Hornburger P."/>
            <person name="Mueller R.-W."/>
            <person name="Bruemmer F."/>
            <person name="Labrenz M."/>
            <person name="Spormann A.M."/>
            <person name="Op den Camp H."/>
            <person name="Overmann J."/>
            <person name="Amann R."/>
            <person name="Jetten M.S.M."/>
            <person name="Mascher T."/>
            <person name="Medema M.H."/>
            <person name="Devos D.P."/>
            <person name="Kaster A.-K."/>
            <person name="Ovreas L."/>
            <person name="Rohde M."/>
            <person name="Galperin M.Y."/>
            <person name="Jogler C."/>
        </authorList>
    </citation>
    <scope>NUCLEOTIDE SEQUENCE [LARGE SCALE GENOMIC DNA]</scope>
    <source>
        <strain evidence="1 2">EC9</strain>
    </source>
</reference>
<name>A0A517M081_9BACT</name>
<dbReference type="Gene3D" id="1.10.287.850">
    <property type="entry name" value="HP0062-like domain"/>
    <property type="match status" value="1"/>
</dbReference>
<keyword evidence="2" id="KW-1185">Reference proteome</keyword>
<dbReference type="EMBL" id="CP036261">
    <property type="protein sequence ID" value="QDS88282.1"/>
    <property type="molecule type" value="Genomic_DNA"/>
</dbReference>
<dbReference type="InterPro" id="IPR029013">
    <property type="entry name" value="HP0062-like_sf"/>
</dbReference>
<gene>
    <name evidence="1" type="ORF">EC9_24720</name>
</gene>
<dbReference type="InterPro" id="IPR010310">
    <property type="entry name" value="T7SS_ESAT-6-like"/>
</dbReference>
<dbReference type="Proteomes" id="UP000319557">
    <property type="component" value="Chromosome"/>
</dbReference>
<dbReference type="Pfam" id="PF06013">
    <property type="entry name" value="WXG100"/>
    <property type="match status" value="1"/>
</dbReference>
<dbReference type="SUPFAM" id="SSF158414">
    <property type="entry name" value="HP0062-like"/>
    <property type="match status" value="1"/>
</dbReference>
<proteinExistence type="predicted"/>
<protein>
    <recommendedName>
        <fullName evidence="3">WXG100 family type VII secretion target</fullName>
    </recommendedName>
</protein>
<evidence type="ECO:0000313" key="1">
    <source>
        <dbReference type="EMBL" id="QDS88282.1"/>
    </source>
</evidence>
<dbReference type="OrthoDB" id="3035322at2"/>
<dbReference type="AlphaFoldDB" id="A0A517M081"/>
<accession>A0A517M081</accession>
<organism evidence="1 2">
    <name type="scientific">Rosistilla ulvae</name>
    <dbReference type="NCBI Taxonomy" id="1930277"/>
    <lineage>
        <taxon>Bacteria</taxon>
        <taxon>Pseudomonadati</taxon>
        <taxon>Planctomycetota</taxon>
        <taxon>Planctomycetia</taxon>
        <taxon>Pirellulales</taxon>
        <taxon>Pirellulaceae</taxon>
        <taxon>Rosistilla</taxon>
    </lineage>
</organism>